<dbReference type="Gene3D" id="1.10.260.40">
    <property type="entry name" value="lambda repressor-like DNA-binding domains"/>
    <property type="match status" value="1"/>
</dbReference>
<protein>
    <submittedName>
        <fullName evidence="4">Helix-turn-helix domain protein</fullName>
    </submittedName>
</protein>
<reference evidence="4" key="1">
    <citation type="journal article" date="2021" name="Proc. Natl. Acad. Sci. U.S.A.">
        <title>A Catalog of Tens of Thousands of Viruses from Human Metagenomes Reveals Hidden Associations with Chronic Diseases.</title>
        <authorList>
            <person name="Tisza M.J."/>
            <person name="Buck C.B."/>
        </authorList>
    </citation>
    <scope>NUCLEOTIDE SEQUENCE</scope>
    <source>
        <strain evidence="4">Cttzo28</strain>
    </source>
</reference>
<organism evidence="4">
    <name type="scientific">Ackermannviridae sp</name>
    <dbReference type="NCBI Taxonomy" id="2831612"/>
    <lineage>
        <taxon>Viruses</taxon>
        <taxon>Duplodnaviria</taxon>
        <taxon>Heunggongvirae</taxon>
        <taxon>Uroviricota</taxon>
        <taxon>Caudoviricetes</taxon>
        <taxon>Pantevenvirales</taxon>
        <taxon>Ackermannviridae</taxon>
    </lineage>
</organism>
<dbReference type="InterPro" id="IPR001387">
    <property type="entry name" value="Cro/C1-type_HTH"/>
</dbReference>
<dbReference type="Pfam" id="PF01381">
    <property type="entry name" value="HTH_3"/>
    <property type="match status" value="1"/>
</dbReference>
<dbReference type="SMART" id="SM00530">
    <property type="entry name" value="HTH_XRE"/>
    <property type="match status" value="1"/>
</dbReference>
<dbReference type="InterPro" id="IPR010982">
    <property type="entry name" value="Lambda_DNA-bd_dom_sf"/>
</dbReference>
<sequence>MAFAQARQKAGLSQSQVAKELGVDQSAVCRWETGENMPRAATLVLMAKLYGCTVDDLLRKE</sequence>
<dbReference type="GO" id="GO:0003677">
    <property type="term" value="F:DNA binding"/>
    <property type="evidence" value="ECO:0007669"/>
    <property type="project" value="UniProtKB-KW"/>
</dbReference>
<feature type="domain" description="HTH cro/C1-type" evidence="3">
    <location>
        <begin position="3"/>
        <end position="57"/>
    </location>
</feature>
<dbReference type="PANTHER" id="PTHR46558">
    <property type="entry name" value="TRACRIPTIONAL REGULATORY PROTEIN-RELATED-RELATED"/>
    <property type="match status" value="1"/>
</dbReference>
<proteinExistence type="predicted"/>
<evidence type="ECO:0000256" key="2">
    <source>
        <dbReference type="SAM" id="MobiDB-lite"/>
    </source>
</evidence>
<name>A0A8S5RUE1_9CAUD</name>
<keyword evidence="1" id="KW-0238">DNA-binding</keyword>
<feature type="region of interest" description="Disordered" evidence="2">
    <location>
        <begin position="1"/>
        <end position="20"/>
    </location>
</feature>
<evidence type="ECO:0000259" key="3">
    <source>
        <dbReference type="PROSITE" id="PS50943"/>
    </source>
</evidence>
<dbReference type="PANTHER" id="PTHR46558:SF4">
    <property type="entry name" value="DNA-BIDING PHAGE PROTEIN"/>
    <property type="match status" value="1"/>
</dbReference>
<dbReference type="CDD" id="cd00093">
    <property type="entry name" value="HTH_XRE"/>
    <property type="match status" value="1"/>
</dbReference>
<dbReference type="EMBL" id="BK055796">
    <property type="protein sequence ID" value="DAE92798.1"/>
    <property type="molecule type" value="Genomic_DNA"/>
</dbReference>
<evidence type="ECO:0000313" key="4">
    <source>
        <dbReference type="EMBL" id="DAE92798.1"/>
    </source>
</evidence>
<dbReference type="SUPFAM" id="SSF47413">
    <property type="entry name" value="lambda repressor-like DNA-binding domains"/>
    <property type="match status" value="1"/>
</dbReference>
<evidence type="ECO:0000256" key="1">
    <source>
        <dbReference type="ARBA" id="ARBA00023125"/>
    </source>
</evidence>
<accession>A0A8S5RUE1</accession>
<dbReference type="PROSITE" id="PS50943">
    <property type="entry name" value="HTH_CROC1"/>
    <property type="match status" value="1"/>
</dbReference>